<keyword evidence="5 9" id="KW-0378">Hydrolase</keyword>
<keyword evidence="13" id="KW-1185">Reference proteome</keyword>
<dbReference type="InterPro" id="IPR000222">
    <property type="entry name" value="PP2C_BS"/>
</dbReference>
<name>A0A0D2J8P4_9CHLO</name>
<evidence type="ECO:0000256" key="2">
    <source>
        <dbReference type="ARBA" id="ARBA00001946"/>
    </source>
</evidence>
<keyword evidence="8" id="KW-0464">Manganese</keyword>
<evidence type="ECO:0000313" key="12">
    <source>
        <dbReference type="EMBL" id="KIY96122.1"/>
    </source>
</evidence>
<sequence>MARQGRCAAAPLRTPGWQGVGTQGAYLAVPVTSKERFEGQGLLRNQDEALQLVYGGAAMQGWRRTMEDAHIAQTGLDQDTGAIFGVFDGHGGAEVALFCQKYMAQELAHIVSASPAAPAPAPAAGASSSPAAAEEAVAAVESALIDVFHRMDEMLRDHSFADEIEQLRGARDAAAEDEGGKGDEGDGLAPMDALEMIKRVFQLKRFMGENGAQGEDGEEGAGEGVGAGGDGGPAAMEADGEGPSGQAQEQEQEQGAAPGGSGSSGAAPAVAAAAAAAALRRQQQPQRQDDAGGGGGGGAAEARARFIEPADTRIQAGCTAVVAVIRAGHLFVANAGDSRGVLCRAGTAVRPAAAAAAAAGVPAPAGGARTI</sequence>
<evidence type="ECO:0000256" key="1">
    <source>
        <dbReference type="ARBA" id="ARBA00001936"/>
    </source>
</evidence>
<dbReference type="Proteomes" id="UP000054498">
    <property type="component" value="Unassembled WGS sequence"/>
</dbReference>
<dbReference type="GO" id="GO:0004722">
    <property type="term" value="F:protein serine/threonine phosphatase activity"/>
    <property type="evidence" value="ECO:0007669"/>
    <property type="project" value="UniProtKB-EC"/>
</dbReference>
<feature type="domain" description="PPM-type phosphatase" evidence="11">
    <location>
        <begin position="53"/>
        <end position="371"/>
    </location>
</feature>
<evidence type="ECO:0000256" key="3">
    <source>
        <dbReference type="ARBA" id="ARBA00013081"/>
    </source>
</evidence>
<evidence type="ECO:0000256" key="9">
    <source>
        <dbReference type="RuleBase" id="RU003465"/>
    </source>
</evidence>
<dbReference type="EC" id="3.1.3.16" evidence="3"/>
<dbReference type="EMBL" id="KK103151">
    <property type="protein sequence ID" value="KIY96122.1"/>
    <property type="molecule type" value="Genomic_DNA"/>
</dbReference>
<feature type="compositionally biased region" description="Gly residues" evidence="10">
    <location>
        <begin position="222"/>
        <end position="232"/>
    </location>
</feature>
<dbReference type="SMART" id="SM00332">
    <property type="entry name" value="PP2Cc"/>
    <property type="match status" value="1"/>
</dbReference>
<evidence type="ECO:0000313" key="13">
    <source>
        <dbReference type="Proteomes" id="UP000054498"/>
    </source>
</evidence>
<feature type="region of interest" description="Disordered" evidence="10">
    <location>
        <begin position="210"/>
        <end position="300"/>
    </location>
</feature>
<dbReference type="STRING" id="145388.A0A0D2J8P4"/>
<dbReference type="InterPro" id="IPR001932">
    <property type="entry name" value="PPM-type_phosphatase-like_dom"/>
</dbReference>
<dbReference type="GeneID" id="25729144"/>
<feature type="compositionally biased region" description="Basic and acidic residues" evidence="10">
    <location>
        <begin position="170"/>
        <end position="184"/>
    </location>
</feature>
<dbReference type="OrthoDB" id="10264738at2759"/>
<dbReference type="PROSITE" id="PS51746">
    <property type="entry name" value="PPM_2"/>
    <property type="match status" value="1"/>
</dbReference>
<evidence type="ECO:0000259" key="11">
    <source>
        <dbReference type="PROSITE" id="PS51746"/>
    </source>
</evidence>
<evidence type="ECO:0000256" key="10">
    <source>
        <dbReference type="SAM" id="MobiDB-lite"/>
    </source>
</evidence>
<accession>A0A0D2J8P4</accession>
<proteinExistence type="inferred from homology"/>
<gene>
    <name evidence="12" type="ORF">MNEG_11841</name>
</gene>
<dbReference type="PANTHER" id="PTHR47992">
    <property type="entry name" value="PROTEIN PHOSPHATASE"/>
    <property type="match status" value="1"/>
</dbReference>
<dbReference type="Pfam" id="PF00481">
    <property type="entry name" value="PP2C"/>
    <property type="match status" value="2"/>
</dbReference>
<comment type="similarity">
    <text evidence="9">Belongs to the PP2C family.</text>
</comment>
<dbReference type="InterPro" id="IPR036457">
    <property type="entry name" value="PPM-type-like_dom_sf"/>
</dbReference>
<evidence type="ECO:0000256" key="7">
    <source>
        <dbReference type="ARBA" id="ARBA00022912"/>
    </source>
</evidence>
<keyword evidence="4" id="KW-0479">Metal-binding</keyword>
<dbReference type="Gene3D" id="3.60.40.10">
    <property type="entry name" value="PPM-type phosphatase domain"/>
    <property type="match status" value="2"/>
</dbReference>
<dbReference type="AlphaFoldDB" id="A0A0D2J8P4"/>
<evidence type="ECO:0000256" key="8">
    <source>
        <dbReference type="ARBA" id="ARBA00023211"/>
    </source>
</evidence>
<evidence type="ECO:0000256" key="5">
    <source>
        <dbReference type="ARBA" id="ARBA00022801"/>
    </source>
</evidence>
<feature type="region of interest" description="Disordered" evidence="10">
    <location>
        <begin position="170"/>
        <end position="189"/>
    </location>
</feature>
<dbReference type="PROSITE" id="PS01032">
    <property type="entry name" value="PPM_1"/>
    <property type="match status" value="1"/>
</dbReference>
<comment type="cofactor">
    <cofactor evidence="2">
        <name>Mg(2+)</name>
        <dbReference type="ChEBI" id="CHEBI:18420"/>
    </cofactor>
</comment>
<dbReference type="SUPFAM" id="SSF81606">
    <property type="entry name" value="PP2C-like"/>
    <property type="match status" value="1"/>
</dbReference>
<dbReference type="KEGG" id="mng:MNEG_11841"/>
<comment type="cofactor">
    <cofactor evidence="1">
        <name>Mn(2+)</name>
        <dbReference type="ChEBI" id="CHEBI:29035"/>
    </cofactor>
</comment>
<dbReference type="GO" id="GO:0046872">
    <property type="term" value="F:metal ion binding"/>
    <property type="evidence" value="ECO:0007669"/>
    <property type="project" value="UniProtKB-KW"/>
</dbReference>
<evidence type="ECO:0000256" key="6">
    <source>
        <dbReference type="ARBA" id="ARBA00022842"/>
    </source>
</evidence>
<feature type="compositionally biased region" description="Low complexity" evidence="10">
    <location>
        <begin position="244"/>
        <end position="256"/>
    </location>
</feature>
<organism evidence="12 13">
    <name type="scientific">Monoraphidium neglectum</name>
    <dbReference type="NCBI Taxonomy" id="145388"/>
    <lineage>
        <taxon>Eukaryota</taxon>
        <taxon>Viridiplantae</taxon>
        <taxon>Chlorophyta</taxon>
        <taxon>core chlorophytes</taxon>
        <taxon>Chlorophyceae</taxon>
        <taxon>CS clade</taxon>
        <taxon>Sphaeropleales</taxon>
        <taxon>Selenastraceae</taxon>
        <taxon>Monoraphidium</taxon>
    </lineage>
</organism>
<dbReference type="RefSeq" id="XP_013895142.1">
    <property type="nucleotide sequence ID" value="XM_014039688.1"/>
</dbReference>
<protein>
    <recommendedName>
        <fullName evidence="3">protein-serine/threonine phosphatase</fullName>
        <ecNumber evidence="3">3.1.3.16</ecNumber>
    </recommendedName>
</protein>
<dbReference type="InterPro" id="IPR015655">
    <property type="entry name" value="PP2C"/>
</dbReference>
<keyword evidence="7 9" id="KW-0904">Protein phosphatase</keyword>
<evidence type="ECO:0000256" key="4">
    <source>
        <dbReference type="ARBA" id="ARBA00022723"/>
    </source>
</evidence>
<keyword evidence="6" id="KW-0460">Magnesium</keyword>
<reference evidence="12 13" key="1">
    <citation type="journal article" date="2013" name="BMC Genomics">
        <title>Reconstruction of the lipid metabolism for the microalga Monoraphidium neglectum from its genome sequence reveals characteristics suitable for biofuel production.</title>
        <authorList>
            <person name="Bogen C."/>
            <person name="Al-Dilaimi A."/>
            <person name="Albersmeier A."/>
            <person name="Wichmann J."/>
            <person name="Grundmann M."/>
            <person name="Rupp O."/>
            <person name="Lauersen K.J."/>
            <person name="Blifernez-Klassen O."/>
            <person name="Kalinowski J."/>
            <person name="Goesmann A."/>
            <person name="Mussgnug J.H."/>
            <person name="Kruse O."/>
        </authorList>
    </citation>
    <scope>NUCLEOTIDE SEQUENCE [LARGE SCALE GENOMIC DNA]</scope>
    <source>
        <strain evidence="12 13">SAG 48.87</strain>
    </source>
</reference>
<feature type="compositionally biased region" description="Low complexity" evidence="10">
    <location>
        <begin position="264"/>
        <end position="286"/>
    </location>
</feature>